<feature type="binding site" evidence="1">
    <location>
        <position position="19"/>
    </location>
    <ligand>
        <name>Zn(2+)</name>
        <dbReference type="ChEBI" id="CHEBI:29105"/>
    </ligand>
</feature>
<name>M0QCY9_9ACTN</name>
<evidence type="ECO:0000256" key="1">
    <source>
        <dbReference type="PIRSR" id="PIRSR018249-1"/>
    </source>
</evidence>
<feature type="binding site" evidence="2">
    <location>
        <begin position="101"/>
        <end position="102"/>
    </location>
    <ligand>
        <name>S-adenosyl-L-methionine</name>
        <dbReference type="ChEBI" id="CHEBI:59789"/>
    </ligand>
</feature>
<dbReference type="Pfam" id="PF13649">
    <property type="entry name" value="Methyltransf_25"/>
    <property type="match status" value="1"/>
</dbReference>
<dbReference type="InterPro" id="IPR041698">
    <property type="entry name" value="Methyltransf_25"/>
</dbReference>
<dbReference type="PIRSF" id="PIRSF018249">
    <property type="entry name" value="MyrA_prd"/>
    <property type="match status" value="1"/>
</dbReference>
<dbReference type="InterPro" id="IPR029063">
    <property type="entry name" value="SAM-dependent_MTases_sf"/>
</dbReference>
<comment type="caution">
    <text evidence="5">The sequence shown here is derived from an EMBL/GenBank/DDBJ whole genome shotgun (WGS) entry which is preliminary data.</text>
</comment>
<dbReference type="AlphaFoldDB" id="M0QCY9"/>
<protein>
    <submittedName>
        <fullName evidence="5">Putative methyltransferase</fullName>
    </submittedName>
</protein>
<dbReference type="RefSeq" id="WP_007616608.1">
    <property type="nucleotide sequence ID" value="NZ_BANX01000002.1"/>
</dbReference>
<feature type="domain" description="Methyltransferase" evidence="3">
    <location>
        <begin position="94"/>
        <end position="184"/>
    </location>
</feature>
<keyword evidence="5" id="KW-0489">Methyltransferase</keyword>
<dbReference type="InterPro" id="IPR016718">
    <property type="entry name" value="rRNA_m1G-MeTrfase_A_prd"/>
</dbReference>
<evidence type="ECO:0000313" key="6">
    <source>
        <dbReference type="Proteomes" id="UP000011666"/>
    </source>
</evidence>
<keyword evidence="5" id="KW-0808">Transferase</keyword>
<dbReference type="eggNOG" id="COG2226">
    <property type="taxonomic scope" value="Bacteria"/>
</dbReference>
<dbReference type="InterPro" id="IPR048647">
    <property type="entry name" value="RlmA_N"/>
</dbReference>
<dbReference type="Pfam" id="PF21302">
    <property type="entry name" value="Zn_ribbon_RlmA"/>
    <property type="match status" value="1"/>
</dbReference>
<evidence type="ECO:0000313" key="5">
    <source>
        <dbReference type="EMBL" id="GAC66420.1"/>
    </source>
</evidence>
<dbReference type="SUPFAM" id="SSF53335">
    <property type="entry name" value="S-adenosyl-L-methionine-dependent methyltransferases"/>
    <property type="match status" value="1"/>
</dbReference>
<sequence length="291" mass="30568">MCADALAIDGGSLRCERSHSFDVARQGYVSLLDGRAVRLRSDTVDMVAARVRVHDSGLFTEIADAVADSIATLPRAGEAGSDGLDLAGVDRLTILDAGAGTGAYLAACLDRLNGESNRIEARGVGVDLSKACARAIARSHPSAAAVVADIWRALPLATGSVDAILSVFAPRNVDEFVRVLRPDGVLAVVVPEPGHLAELRAPMQMLAIGDGKHDQLTDDLASEFVEVDHRRIRRTSSVTADLVADLVAMGPTAFHRARPDIDSDAAELVAARGTTTVTVDVTVAVFARRVS</sequence>
<feature type="binding site" evidence="1">
    <location>
        <position position="15"/>
    </location>
    <ligand>
        <name>Zn(2+)</name>
        <dbReference type="ChEBI" id="CHEBI:29105"/>
    </ligand>
</feature>
<dbReference type="GO" id="GO:0008168">
    <property type="term" value="F:methyltransferase activity"/>
    <property type="evidence" value="ECO:0007669"/>
    <property type="project" value="UniProtKB-KW"/>
</dbReference>
<keyword evidence="1" id="KW-0862">Zinc</keyword>
<gene>
    <name evidence="5" type="ORF">GS4_02_01310</name>
</gene>
<accession>M0QCY9</accession>
<keyword evidence="6" id="KW-1185">Reference proteome</keyword>
<keyword evidence="1" id="KW-0479">Metal-binding</keyword>
<dbReference type="Gene3D" id="3.40.50.150">
    <property type="entry name" value="Vaccinia Virus protein VP39"/>
    <property type="match status" value="1"/>
</dbReference>
<dbReference type="GO" id="GO:0046872">
    <property type="term" value="F:metal ion binding"/>
    <property type="evidence" value="ECO:0007669"/>
    <property type="project" value="UniProtKB-KW"/>
</dbReference>
<dbReference type="Proteomes" id="UP000011666">
    <property type="component" value="Unassembled WGS sequence"/>
</dbReference>
<keyword evidence="2" id="KW-0949">S-adenosyl-L-methionine</keyword>
<feature type="binding site" evidence="2">
    <location>
        <position position="59"/>
    </location>
    <ligand>
        <name>S-adenosyl-L-methionine</name>
        <dbReference type="ChEBI" id="CHEBI:59789"/>
    </ligand>
</feature>
<reference evidence="5 6" key="1">
    <citation type="submission" date="2013-01" db="EMBL/GenBank/DDBJ databases">
        <title>Whole genome shotgun sequence of Gordonia soli NBRC 108243.</title>
        <authorList>
            <person name="Isaki-Nakamura S."/>
            <person name="Hosoyama A."/>
            <person name="Tsuchikane K."/>
            <person name="Ando Y."/>
            <person name="Baba S."/>
            <person name="Ohji S."/>
            <person name="Hamada M."/>
            <person name="Tamura T."/>
            <person name="Yamazoe A."/>
            <person name="Yamazaki S."/>
            <person name="Fujita N."/>
        </authorList>
    </citation>
    <scope>NUCLEOTIDE SEQUENCE [LARGE SCALE GENOMIC DNA]</scope>
    <source>
        <strain evidence="5 6">NBRC 108243</strain>
    </source>
</reference>
<dbReference type="GO" id="GO:0032259">
    <property type="term" value="P:methylation"/>
    <property type="evidence" value="ECO:0007669"/>
    <property type="project" value="UniProtKB-KW"/>
</dbReference>
<feature type="domain" description="23S rRNA (guanine(745)-N(1))-methyltransferase N-terminal" evidence="4">
    <location>
        <begin position="1"/>
        <end position="32"/>
    </location>
</feature>
<feature type="binding site" evidence="2">
    <location>
        <position position="195"/>
    </location>
    <ligand>
        <name>S-adenosyl-L-methionine</name>
        <dbReference type="ChEBI" id="CHEBI:59789"/>
    </ligand>
</feature>
<evidence type="ECO:0000256" key="2">
    <source>
        <dbReference type="PIRSR" id="PIRSR018249-2"/>
    </source>
</evidence>
<evidence type="ECO:0000259" key="4">
    <source>
        <dbReference type="Pfam" id="PF21302"/>
    </source>
</evidence>
<organism evidence="5 6">
    <name type="scientific">Gordonia soli NBRC 108243</name>
    <dbReference type="NCBI Taxonomy" id="1223545"/>
    <lineage>
        <taxon>Bacteria</taxon>
        <taxon>Bacillati</taxon>
        <taxon>Actinomycetota</taxon>
        <taxon>Actinomycetes</taxon>
        <taxon>Mycobacteriales</taxon>
        <taxon>Gordoniaceae</taxon>
        <taxon>Gordonia</taxon>
    </lineage>
</organism>
<proteinExistence type="predicted"/>
<dbReference type="STRING" id="1223545.GS4_02_01310"/>
<dbReference type="CDD" id="cd02440">
    <property type="entry name" value="AdoMet_MTases"/>
    <property type="match status" value="1"/>
</dbReference>
<evidence type="ECO:0000259" key="3">
    <source>
        <dbReference type="Pfam" id="PF13649"/>
    </source>
</evidence>
<dbReference type="EMBL" id="BANX01000002">
    <property type="protein sequence ID" value="GAC66420.1"/>
    <property type="molecule type" value="Genomic_DNA"/>
</dbReference>